<reference evidence="3" key="3">
    <citation type="submission" date="2025-08" db="UniProtKB">
        <authorList>
            <consortium name="RefSeq"/>
        </authorList>
    </citation>
    <scope>IDENTIFICATION</scope>
    <source>
        <strain evidence="3">CBS 342.82</strain>
    </source>
</reference>
<gene>
    <name evidence="3" type="ORF">K489DRAFT_324572</name>
</gene>
<organism evidence="3">
    <name type="scientific">Dissoconium aciculare CBS 342.82</name>
    <dbReference type="NCBI Taxonomy" id="1314786"/>
    <lineage>
        <taxon>Eukaryota</taxon>
        <taxon>Fungi</taxon>
        <taxon>Dikarya</taxon>
        <taxon>Ascomycota</taxon>
        <taxon>Pezizomycotina</taxon>
        <taxon>Dothideomycetes</taxon>
        <taxon>Dothideomycetidae</taxon>
        <taxon>Mycosphaerellales</taxon>
        <taxon>Dissoconiaceae</taxon>
        <taxon>Dissoconium</taxon>
    </lineage>
</organism>
<dbReference type="AlphaFoldDB" id="A0A6J3LZS6"/>
<evidence type="ECO:0000313" key="2">
    <source>
        <dbReference type="Proteomes" id="UP000504637"/>
    </source>
</evidence>
<evidence type="ECO:0000313" key="3">
    <source>
        <dbReference type="RefSeq" id="XP_033457173.1"/>
    </source>
</evidence>
<dbReference type="GeneID" id="54359570"/>
<evidence type="ECO:0000256" key="1">
    <source>
        <dbReference type="SAM" id="MobiDB-lite"/>
    </source>
</evidence>
<reference evidence="3" key="2">
    <citation type="submission" date="2020-04" db="EMBL/GenBank/DDBJ databases">
        <authorList>
            <consortium name="NCBI Genome Project"/>
        </authorList>
    </citation>
    <scope>NUCLEOTIDE SEQUENCE</scope>
    <source>
        <strain evidence="3">CBS 342.82</strain>
    </source>
</reference>
<dbReference type="Proteomes" id="UP000504637">
    <property type="component" value="Unplaced"/>
</dbReference>
<name>A0A6J3LZS6_9PEZI</name>
<accession>A0A6J3LZS6</accession>
<feature type="compositionally biased region" description="Low complexity" evidence="1">
    <location>
        <begin position="40"/>
        <end position="53"/>
    </location>
</feature>
<sequence>MKFNCFRRVSDHELTLEEAPRRVSSGTIKRGIRRQGTDLSISSRTSSNASIARLPPCRGSSPIIEAMMMPVPPEPRPSRCLRLSQPKTYSNIVSSMKETRGTRDWRNFDVFPTDDTDDFISADEVARERAADCEKKCQRFDRISSATK</sequence>
<keyword evidence="2" id="KW-1185">Reference proteome</keyword>
<dbReference type="OrthoDB" id="3624838at2759"/>
<reference evidence="3" key="1">
    <citation type="submission" date="2020-01" db="EMBL/GenBank/DDBJ databases">
        <authorList>
            <consortium name="DOE Joint Genome Institute"/>
            <person name="Haridas S."/>
            <person name="Albert R."/>
            <person name="Binder M."/>
            <person name="Bloem J."/>
            <person name="Labutti K."/>
            <person name="Salamov A."/>
            <person name="Andreopoulos B."/>
            <person name="Baker S.E."/>
            <person name="Barry K."/>
            <person name="Bills G."/>
            <person name="Bluhm B.H."/>
            <person name="Cannon C."/>
            <person name="Castanera R."/>
            <person name="Culley D.E."/>
            <person name="Daum C."/>
            <person name="Ezra D."/>
            <person name="Gonzalez J.B."/>
            <person name="Henrissat B."/>
            <person name="Kuo A."/>
            <person name="Liang C."/>
            <person name="Lipzen A."/>
            <person name="Lutzoni F."/>
            <person name="Magnuson J."/>
            <person name="Mondo S."/>
            <person name="Nolan M."/>
            <person name="Ohm R."/>
            <person name="Pangilinan J."/>
            <person name="Park H.-J."/>
            <person name="Ramirez L."/>
            <person name="Alfaro M."/>
            <person name="Sun H."/>
            <person name="Tritt A."/>
            <person name="Yoshinaga Y."/>
            <person name="Zwiers L.-H."/>
            <person name="Turgeon B.G."/>
            <person name="Goodwin S.B."/>
            <person name="Spatafora J.W."/>
            <person name="Crous P.W."/>
            <person name="Grigoriev I.V."/>
        </authorList>
    </citation>
    <scope>NUCLEOTIDE SEQUENCE</scope>
    <source>
        <strain evidence="3">CBS 342.82</strain>
    </source>
</reference>
<protein>
    <submittedName>
        <fullName evidence="3">Uncharacterized protein</fullName>
    </submittedName>
</protein>
<proteinExistence type="predicted"/>
<dbReference type="RefSeq" id="XP_033457173.1">
    <property type="nucleotide sequence ID" value="XM_033601770.1"/>
</dbReference>
<feature type="region of interest" description="Disordered" evidence="1">
    <location>
        <begin position="22"/>
        <end position="56"/>
    </location>
</feature>